<evidence type="ECO:0000256" key="9">
    <source>
        <dbReference type="ARBA" id="ARBA00023004"/>
    </source>
</evidence>
<dbReference type="InterPro" id="IPR036396">
    <property type="entry name" value="Cyt_P450_sf"/>
</dbReference>
<evidence type="ECO:0000256" key="13">
    <source>
        <dbReference type="RuleBase" id="RU000461"/>
    </source>
</evidence>
<dbReference type="GO" id="GO:0020037">
    <property type="term" value="F:heme binding"/>
    <property type="evidence" value="ECO:0007669"/>
    <property type="project" value="InterPro"/>
</dbReference>
<protein>
    <submittedName>
        <fullName evidence="14">Cytochrome P450, family 71, subfamily B, polypeptide 37</fullName>
    </submittedName>
</protein>
<dbReference type="PRINTS" id="PR00463">
    <property type="entry name" value="EP450I"/>
</dbReference>
<dbReference type="PANTHER" id="PTHR47955">
    <property type="entry name" value="CYTOCHROME P450 FAMILY 71 PROTEIN"/>
    <property type="match status" value="1"/>
</dbReference>
<comment type="similarity">
    <text evidence="3 13">Belongs to the cytochrome P450 family.</text>
</comment>
<evidence type="ECO:0000313" key="15">
    <source>
        <dbReference type="Proteomes" id="UP000585474"/>
    </source>
</evidence>
<sequence>MNPPGPPGLPFVGNLHQLDFSTLHSRLRQLSQKYGPLMTIRLGSVPTLVVSSAKMAKEVLKTHDLVFCSRPTLLGQQKLSYNQLDVGFSPYNDYWREMRKICVLHLFSSKRVQSFRHIREDEVSQMIEKISNLAAASKLANLDEIAMTLTSIIICRVAFGKRYDEGGYESHRFHSLLTETQAMFAHFFVSDYFPLLGWVDTVTGMRARLEKNFKDCDLFYQELIDEHLHPKRPKSSEQDILDILLQLKEDRSTSVDFLWITLKLYSCLHSLGNDRADEKSDRVEESSRGGANFGWKERCAIDGFEIEPQTVVYINAWAIARDPESWENPEEFSPERFLGSDIDFRGQNFELIPFGAGRRGCPGMNLAVATVELALANLLYSFDWELPDGMKKEDVDTRTCCLVLQCIGKMLFASWLRSTN</sequence>
<evidence type="ECO:0000256" key="11">
    <source>
        <dbReference type="ARBA" id="ARBA00023136"/>
    </source>
</evidence>
<dbReference type="Gene3D" id="1.10.630.10">
    <property type="entry name" value="Cytochrome P450"/>
    <property type="match status" value="2"/>
</dbReference>
<keyword evidence="8 13" id="KW-0560">Oxidoreductase</keyword>
<dbReference type="AlphaFoldDB" id="A0A7J0EIB8"/>
<keyword evidence="7" id="KW-1133">Transmembrane helix</keyword>
<evidence type="ECO:0000256" key="6">
    <source>
        <dbReference type="ARBA" id="ARBA00022723"/>
    </source>
</evidence>
<keyword evidence="6 12" id="KW-0479">Metal-binding</keyword>
<keyword evidence="15" id="KW-1185">Reference proteome</keyword>
<comment type="caution">
    <text evidence="14">The sequence shown here is derived from an EMBL/GenBank/DDBJ whole genome shotgun (WGS) entry which is preliminary data.</text>
</comment>
<dbReference type="GO" id="GO:0016020">
    <property type="term" value="C:membrane"/>
    <property type="evidence" value="ECO:0007669"/>
    <property type="project" value="UniProtKB-SubCell"/>
</dbReference>
<accession>A0A7J0EIB8</accession>
<dbReference type="CDD" id="cd11072">
    <property type="entry name" value="CYP71-like"/>
    <property type="match status" value="1"/>
</dbReference>
<evidence type="ECO:0000256" key="3">
    <source>
        <dbReference type="ARBA" id="ARBA00010617"/>
    </source>
</evidence>
<comment type="subcellular location">
    <subcellularLocation>
        <location evidence="2">Membrane</location>
        <topology evidence="2">Single-pass membrane protein</topology>
    </subcellularLocation>
</comment>
<evidence type="ECO:0000256" key="4">
    <source>
        <dbReference type="ARBA" id="ARBA00022617"/>
    </source>
</evidence>
<keyword evidence="5" id="KW-0812">Transmembrane</keyword>
<dbReference type="PROSITE" id="PS00086">
    <property type="entry name" value="CYTOCHROME_P450"/>
    <property type="match status" value="1"/>
</dbReference>
<dbReference type="PANTHER" id="PTHR47955:SF22">
    <property type="entry name" value="CYTOCHROME P450 83B1-LIKE"/>
    <property type="match status" value="1"/>
</dbReference>
<keyword evidence="4 12" id="KW-0349">Heme</keyword>
<dbReference type="GO" id="GO:0005506">
    <property type="term" value="F:iron ion binding"/>
    <property type="evidence" value="ECO:0007669"/>
    <property type="project" value="InterPro"/>
</dbReference>
<dbReference type="InterPro" id="IPR002401">
    <property type="entry name" value="Cyt_P450_E_grp-I"/>
</dbReference>
<evidence type="ECO:0000313" key="14">
    <source>
        <dbReference type="EMBL" id="GFY86211.1"/>
    </source>
</evidence>
<dbReference type="GO" id="GO:0004497">
    <property type="term" value="F:monooxygenase activity"/>
    <property type="evidence" value="ECO:0007669"/>
    <property type="project" value="UniProtKB-KW"/>
</dbReference>
<evidence type="ECO:0000256" key="1">
    <source>
        <dbReference type="ARBA" id="ARBA00001971"/>
    </source>
</evidence>
<keyword evidence="11" id="KW-0472">Membrane</keyword>
<organism evidence="14 15">
    <name type="scientific">Actinidia rufa</name>
    <dbReference type="NCBI Taxonomy" id="165716"/>
    <lineage>
        <taxon>Eukaryota</taxon>
        <taxon>Viridiplantae</taxon>
        <taxon>Streptophyta</taxon>
        <taxon>Embryophyta</taxon>
        <taxon>Tracheophyta</taxon>
        <taxon>Spermatophyta</taxon>
        <taxon>Magnoliopsida</taxon>
        <taxon>eudicotyledons</taxon>
        <taxon>Gunneridae</taxon>
        <taxon>Pentapetalae</taxon>
        <taxon>asterids</taxon>
        <taxon>Ericales</taxon>
        <taxon>Actinidiaceae</taxon>
        <taxon>Actinidia</taxon>
    </lineage>
</organism>
<dbReference type="InterPro" id="IPR001128">
    <property type="entry name" value="Cyt_P450"/>
</dbReference>
<comment type="cofactor">
    <cofactor evidence="1 12">
        <name>heme</name>
        <dbReference type="ChEBI" id="CHEBI:30413"/>
    </cofactor>
</comment>
<evidence type="ECO:0000256" key="12">
    <source>
        <dbReference type="PIRSR" id="PIRSR602401-1"/>
    </source>
</evidence>
<dbReference type="OrthoDB" id="2789670at2759"/>
<evidence type="ECO:0000256" key="2">
    <source>
        <dbReference type="ARBA" id="ARBA00004167"/>
    </source>
</evidence>
<evidence type="ECO:0000256" key="5">
    <source>
        <dbReference type="ARBA" id="ARBA00022692"/>
    </source>
</evidence>
<dbReference type="GO" id="GO:0016705">
    <property type="term" value="F:oxidoreductase activity, acting on paired donors, with incorporation or reduction of molecular oxygen"/>
    <property type="evidence" value="ECO:0007669"/>
    <property type="project" value="InterPro"/>
</dbReference>
<name>A0A7J0EIB8_9ERIC</name>
<dbReference type="SUPFAM" id="SSF48264">
    <property type="entry name" value="Cytochrome P450"/>
    <property type="match status" value="1"/>
</dbReference>
<gene>
    <name evidence="14" type="ORF">Acr_04g0009490</name>
</gene>
<evidence type="ECO:0000256" key="10">
    <source>
        <dbReference type="ARBA" id="ARBA00023033"/>
    </source>
</evidence>
<dbReference type="InterPro" id="IPR017972">
    <property type="entry name" value="Cyt_P450_CS"/>
</dbReference>
<feature type="binding site" description="axial binding residue" evidence="12">
    <location>
        <position position="361"/>
    </location>
    <ligand>
        <name>heme</name>
        <dbReference type="ChEBI" id="CHEBI:30413"/>
    </ligand>
    <ligandPart>
        <name>Fe</name>
        <dbReference type="ChEBI" id="CHEBI:18248"/>
    </ligandPart>
</feature>
<keyword evidence="9 12" id="KW-0408">Iron</keyword>
<dbReference type="Proteomes" id="UP000585474">
    <property type="component" value="Unassembled WGS sequence"/>
</dbReference>
<keyword evidence="10 13" id="KW-0503">Monooxygenase</keyword>
<proteinExistence type="inferred from homology"/>
<evidence type="ECO:0000256" key="8">
    <source>
        <dbReference type="ARBA" id="ARBA00023002"/>
    </source>
</evidence>
<dbReference type="EMBL" id="BJWL01000004">
    <property type="protein sequence ID" value="GFY86211.1"/>
    <property type="molecule type" value="Genomic_DNA"/>
</dbReference>
<reference evidence="14 15" key="1">
    <citation type="submission" date="2019-07" db="EMBL/GenBank/DDBJ databases">
        <title>De Novo Assembly of kiwifruit Actinidia rufa.</title>
        <authorList>
            <person name="Sugita-Konishi S."/>
            <person name="Sato K."/>
            <person name="Mori E."/>
            <person name="Abe Y."/>
            <person name="Kisaki G."/>
            <person name="Hamano K."/>
            <person name="Suezawa K."/>
            <person name="Otani M."/>
            <person name="Fukuda T."/>
            <person name="Manabe T."/>
            <person name="Gomi K."/>
            <person name="Tabuchi M."/>
            <person name="Akimitsu K."/>
            <person name="Kataoka I."/>
        </authorList>
    </citation>
    <scope>NUCLEOTIDE SEQUENCE [LARGE SCALE GENOMIC DNA]</scope>
    <source>
        <strain evidence="15">cv. Fuchu</strain>
    </source>
</reference>
<evidence type="ECO:0000256" key="7">
    <source>
        <dbReference type="ARBA" id="ARBA00022989"/>
    </source>
</evidence>
<dbReference type="Pfam" id="PF00067">
    <property type="entry name" value="p450"/>
    <property type="match status" value="2"/>
</dbReference>